<comment type="caution">
    <text evidence="2">The sequence shown here is derived from an EMBL/GenBank/DDBJ whole genome shotgun (WGS) entry which is preliminary data.</text>
</comment>
<proteinExistence type="predicted"/>
<dbReference type="AlphaFoldDB" id="A6G7E9"/>
<feature type="domain" description="VOC" evidence="1">
    <location>
        <begin position="5"/>
        <end position="133"/>
    </location>
</feature>
<dbReference type="InterPro" id="IPR004360">
    <property type="entry name" value="Glyas_Fos-R_dOase_dom"/>
</dbReference>
<accession>A6G7E9</accession>
<dbReference type="Pfam" id="PF00903">
    <property type="entry name" value="Glyoxalase"/>
    <property type="match status" value="1"/>
</dbReference>
<dbReference type="Gene3D" id="3.30.720.120">
    <property type="match status" value="1"/>
</dbReference>
<name>A6G7E9_9BACT</name>
<keyword evidence="3" id="KW-1185">Reference proteome</keyword>
<evidence type="ECO:0000259" key="1">
    <source>
        <dbReference type="PROSITE" id="PS51819"/>
    </source>
</evidence>
<dbReference type="InterPro" id="IPR037523">
    <property type="entry name" value="VOC_core"/>
</dbReference>
<dbReference type="RefSeq" id="WP_006972644.1">
    <property type="nucleotide sequence ID" value="NZ_ABCS01000034.1"/>
</dbReference>
<dbReference type="OrthoDB" id="9797663at2"/>
<dbReference type="InterPro" id="IPR029068">
    <property type="entry name" value="Glyas_Bleomycin-R_OHBP_Dase"/>
</dbReference>
<dbReference type="eggNOG" id="COG0346">
    <property type="taxonomic scope" value="Bacteria"/>
</dbReference>
<sequence length="157" mass="17312">MATLSRAFTTLLCDDLGRTRAFYEALLELSVRFDSDWFVHLAAADDEGVELGLLLRSSELVPASEREAPASAPRAMAMLSLVVDDVDAIHERLLPRAAELGARVVEAPRDLFYGQRRMLVRDPDGALVDLSSPCAPDPTWMQRVRPLEGGGFCEDPR</sequence>
<dbReference type="SUPFAM" id="SSF54593">
    <property type="entry name" value="Glyoxalase/Bleomycin resistance protein/Dihydroxybiphenyl dioxygenase"/>
    <property type="match status" value="1"/>
</dbReference>
<protein>
    <recommendedName>
        <fullName evidence="1">VOC domain-containing protein</fullName>
    </recommendedName>
</protein>
<evidence type="ECO:0000313" key="2">
    <source>
        <dbReference type="EMBL" id="EDM78158.1"/>
    </source>
</evidence>
<dbReference type="Gene3D" id="3.30.720.110">
    <property type="match status" value="1"/>
</dbReference>
<gene>
    <name evidence="2" type="ORF">PPSIR1_00455</name>
</gene>
<evidence type="ECO:0000313" key="3">
    <source>
        <dbReference type="Proteomes" id="UP000005801"/>
    </source>
</evidence>
<dbReference type="Proteomes" id="UP000005801">
    <property type="component" value="Unassembled WGS sequence"/>
</dbReference>
<dbReference type="EMBL" id="ABCS01000034">
    <property type="protein sequence ID" value="EDM78158.1"/>
    <property type="molecule type" value="Genomic_DNA"/>
</dbReference>
<dbReference type="STRING" id="391625.PPSIR1_00455"/>
<dbReference type="PROSITE" id="PS51819">
    <property type="entry name" value="VOC"/>
    <property type="match status" value="1"/>
</dbReference>
<reference evidence="2 3" key="1">
    <citation type="submission" date="2007-06" db="EMBL/GenBank/DDBJ databases">
        <authorList>
            <person name="Shimkets L."/>
            <person name="Ferriera S."/>
            <person name="Johnson J."/>
            <person name="Kravitz S."/>
            <person name="Beeson K."/>
            <person name="Sutton G."/>
            <person name="Rogers Y.-H."/>
            <person name="Friedman R."/>
            <person name="Frazier M."/>
            <person name="Venter J.C."/>
        </authorList>
    </citation>
    <scope>NUCLEOTIDE SEQUENCE [LARGE SCALE GENOMIC DNA]</scope>
    <source>
        <strain evidence="2 3">SIR-1</strain>
    </source>
</reference>
<organism evidence="2 3">
    <name type="scientific">Plesiocystis pacifica SIR-1</name>
    <dbReference type="NCBI Taxonomy" id="391625"/>
    <lineage>
        <taxon>Bacteria</taxon>
        <taxon>Pseudomonadati</taxon>
        <taxon>Myxococcota</taxon>
        <taxon>Polyangia</taxon>
        <taxon>Nannocystales</taxon>
        <taxon>Nannocystaceae</taxon>
        <taxon>Plesiocystis</taxon>
    </lineage>
</organism>